<feature type="compositionally biased region" description="Low complexity" evidence="1">
    <location>
        <begin position="158"/>
        <end position="173"/>
    </location>
</feature>
<dbReference type="GO" id="GO:0019888">
    <property type="term" value="F:protein phosphatase regulator activity"/>
    <property type="evidence" value="ECO:0007669"/>
    <property type="project" value="TreeGrafter"/>
</dbReference>
<gene>
    <name evidence="2" type="ORF">Scaly_2490300</name>
</gene>
<sequence>MRAEDSESTRIRILRDMDLDFNGDVASLDAELLQLPEVSPLAIKANPCVAEKLFDQWLSLPETNSLYKFMPLNTPGLTKGTKGSFGSSERKTEVIFYDTYVGISLLSDTFPLKICMVEKQVKSLLNNAKGGGPLNVAGVSSSTNSATSNSLPSMFPAGSTPPLSPRSSSGSPRIMKQRAGPSALGSPLKLVNEPVKELIPQLDNTCNKRSSIFNGRPPPNELKERCLFRINQFFYGHMDGLQMHEFKPVTKEICKLPSFFSTALFRKIDVDCTGVVTRPNELDQLPQ</sequence>
<dbReference type="EMBL" id="JACGWM010000016">
    <property type="protein sequence ID" value="KAL0321939.1"/>
    <property type="molecule type" value="Genomic_DNA"/>
</dbReference>
<protein>
    <submittedName>
        <fullName evidence="2">Serine/threonine protein phosphatase 2A regulatory subunit B''beta</fullName>
    </submittedName>
</protein>
<evidence type="ECO:0000256" key="1">
    <source>
        <dbReference type="SAM" id="MobiDB-lite"/>
    </source>
</evidence>
<dbReference type="PANTHER" id="PTHR14095">
    <property type="entry name" value="PHOSPHATASE 2A REGULATORY SUBUNIT-RELATED"/>
    <property type="match status" value="1"/>
</dbReference>
<accession>A0AAW2LTY1</accession>
<dbReference type="PANTHER" id="PTHR14095:SF0">
    <property type="entry name" value="MIP22305P"/>
    <property type="match status" value="1"/>
</dbReference>
<feature type="compositionally biased region" description="Low complexity" evidence="1">
    <location>
        <begin position="140"/>
        <end position="150"/>
    </location>
</feature>
<organism evidence="2">
    <name type="scientific">Sesamum calycinum</name>
    <dbReference type="NCBI Taxonomy" id="2727403"/>
    <lineage>
        <taxon>Eukaryota</taxon>
        <taxon>Viridiplantae</taxon>
        <taxon>Streptophyta</taxon>
        <taxon>Embryophyta</taxon>
        <taxon>Tracheophyta</taxon>
        <taxon>Spermatophyta</taxon>
        <taxon>Magnoliopsida</taxon>
        <taxon>eudicotyledons</taxon>
        <taxon>Gunneridae</taxon>
        <taxon>Pentapetalae</taxon>
        <taxon>asterids</taxon>
        <taxon>lamiids</taxon>
        <taxon>Lamiales</taxon>
        <taxon>Pedaliaceae</taxon>
        <taxon>Sesamum</taxon>
    </lineage>
</organism>
<evidence type="ECO:0000313" key="2">
    <source>
        <dbReference type="EMBL" id="KAL0321939.1"/>
    </source>
</evidence>
<name>A0AAW2LTY1_9LAMI</name>
<feature type="region of interest" description="Disordered" evidence="1">
    <location>
        <begin position="139"/>
        <end position="186"/>
    </location>
</feature>
<reference evidence="2" key="1">
    <citation type="submission" date="2020-06" db="EMBL/GenBank/DDBJ databases">
        <authorList>
            <person name="Li T."/>
            <person name="Hu X."/>
            <person name="Zhang T."/>
            <person name="Song X."/>
            <person name="Zhang H."/>
            <person name="Dai N."/>
            <person name="Sheng W."/>
            <person name="Hou X."/>
            <person name="Wei L."/>
        </authorList>
    </citation>
    <scope>NUCLEOTIDE SEQUENCE</scope>
    <source>
        <strain evidence="2">KEN8</strain>
        <tissue evidence="2">Leaf</tissue>
    </source>
</reference>
<dbReference type="GO" id="GO:0000159">
    <property type="term" value="C:protein phosphatase type 2A complex"/>
    <property type="evidence" value="ECO:0007669"/>
    <property type="project" value="TreeGrafter"/>
</dbReference>
<proteinExistence type="predicted"/>
<comment type="caution">
    <text evidence="2">The sequence shown here is derived from an EMBL/GenBank/DDBJ whole genome shotgun (WGS) entry which is preliminary data.</text>
</comment>
<dbReference type="AlphaFoldDB" id="A0AAW2LTY1"/>
<reference evidence="2" key="2">
    <citation type="journal article" date="2024" name="Plant">
        <title>Genomic evolution and insights into agronomic trait innovations of Sesamum species.</title>
        <authorList>
            <person name="Miao H."/>
            <person name="Wang L."/>
            <person name="Qu L."/>
            <person name="Liu H."/>
            <person name="Sun Y."/>
            <person name="Le M."/>
            <person name="Wang Q."/>
            <person name="Wei S."/>
            <person name="Zheng Y."/>
            <person name="Lin W."/>
            <person name="Duan Y."/>
            <person name="Cao H."/>
            <person name="Xiong S."/>
            <person name="Wang X."/>
            <person name="Wei L."/>
            <person name="Li C."/>
            <person name="Ma Q."/>
            <person name="Ju M."/>
            <person name="Zhao R."/>
            <person name="Li G."/>
            <person name="Mu C."/>
            <person name="Tian Q."/>
            <person name="Mei H."/>
            <person name="Zhang T."/>
            <person name="Gao T."/>
            <person name="Zhang H."/>
        </authorList>
    </citation>
    <scope>NUCLEOTIDE SEQUENCE</scope>
    <source>
        <strain evidence="2">KEN8</strain>
    </source>
</reference>
<dbReference type="Gene3D" id="1.10.238.230">
    <property type="match status" value="1"/>
</dbReference>